<dbReference type="OrthoDB" id="10021397at2759"/>
<reference evidence="9 10" key="1">
    <citation type="submission" date="2019-04" db="EMBL/GenBank/DDBJ databases">
        <title>Friends and foes A comparative genomics study of 23 Aspergillus species from section Flavi.</title>
        <authorList>
            <consortium name="DOE Joint Genome Institute"/>
            <person name="Kjaerbolling I."/>
            <person name="Vesth T."/>
            <person name="Frisvad J.C."/>
            <person name="Nybo J.L."/>
            <person name="Theobald S."/>
            <person name="Kildgaard S."/>
            <person name="Isbrandt T."/>
            <person name="Kuo A."/>
            <person name="Sato A."/>
            <person name="Lyhne E.K."/>
            <person name="Kogle M.E."/>
            <person name="Wiebenga A."/>
            <person name="Kun R.S."/>
            <person name="Lubbers R.J."/>
            <person name="Makela M.R."/>
            <person name="Barry K."/>
            <person name="Chovatia M."/>
            <person name="Clum A."/>
            <person name="Daum C."/>
            <person name="Haridas S."/>
            <person name="He G."/>
            <person name="LaButti K."/>
            <person name="Lipzen A."/>
            <person name="Mondo S."/>
            <person name="Riley R."/>
            <person name="Salamov A."/>
            <person name="Simmons B.A."/>
            <person name="Magnuson J.K."/>
            <person name="Henrissat B."/>
            <person name="Mortensen U.H."/>
            <person name="Larsen T.O."/>
            <person name="Devries R.P."/>
            <person name="Grigoriev I.V."/>
            <person name="Machida M."/>
            <person name="Baker S.E."/>
            <person name="Andersen M.R."/>
        </authorList>
    </citation>
    <scope>NUCLEOTIDE SEQUENCE [LARGE SCALE GENOMIC DNA]</scope>
    <source>
        <strain evidence="9 10">IBT 18842</strain>
    </source>
</reference>
<dbReference type="InterPro" id="IPR020846">
    <property type="entry name" value="MFS_dom"/>
</dbReference>
<feature type="transmembrane region" description="Helical" evidence="7">
    <location>
        <begin position="234"/>
        <end position="257"/>
    </location>
</feature>
<evidence type="ECO:0000259" key="8">
    <source>
        <dbReference type="PROSITE" id="PS50850"/>
    </source>
</evidence>
<dbReference type="Gene3D" id="1.20.1250.20">
    <property type="entry name" value="MFS general substrate transporter like domains"/>
    <property type="match status" value="1"/>
</dbReference>
<feature type="domain" description="Major facilitator superfamily (MFS) profile" evidence="8">
    <location>
        <begin position="49"/>
        <end position="540"/>
    </location>
</feature>
<feature type="transmembrane region" description="Helical" evidence="7">
    <location>
        <begin position="436"/>
        <end position="458"/>
    </location>
</feature>
<keyword evidence="4 7" id="KW-1133">Transmembrane helix</keyword>
<evidence type="ECO:0000256" key="5">
    <source>
        <dbReference type="ARBA" id="ARBA00023136"/>
    </source>
</evidence>
<dbReference type="PRINTS" id="PR01036">
    <property type="entry name" value="TCRTETB"/>
</dbReference>
<feature type="transmembrane region" description="Helical" evidence="7">
    <location>
        <begin position="269"/>
        <end position="288"/>
    </location>
</feature>
<evidence type="ECO:0000256" key="7">
    <source>
        <dbReference type="SAM" id="Phobius"/>
    </source>
</evidence>
<dbReference type="Gene3D" id="1.20.1720.10">
    <property type="entry name" value="Multidrug resistance protein D"/>
    <property type="match status" value="1"/>
</dbReference>
<feature type="transmembrane region" description="Helical" evidence="7">
    <location>
        <begin position="374"/>
        <end position="392"/>
    </location>
</feature>
<evidence type="ECO:0000313" key="10">
    <source>
        <dbReference type="Proteomes" id="UP000325780"/>
    </source>
</evidence>
<dbReference type="GO" id="GO:0005886">
    <property type="term" value="C:plasma membrane"/>
    <property type="evidence" value="ECO:0007669"/>
    <property type="project" value="TreeGrafter"/>
</dbReference>
<feature type="transmembrane region" description="Helical" evidence="7">
    <location>
        <begin position="170"/>
        <end position="190"/>
    </location>
</feature>
<evidence type="ECO:0000313" key="9">
    <source>
        <dbReference type="EMBL" id="KAE8150032.1"/>
    </source>
</evidence>
<proteinExistence type="inferred from homology"/>
<evidence type="ECO:0000256" key="4">
    <source>
        <dbReference type="ARBA" id="ARBA00022989"/>
    </source>
</evidence>
<protein>
    <submittedName>
        <fullName evidence="9">Major facilitator superfamily domain-containing protein</fullName>
    </submittedName>
</protein>
<feature type="transmembrane region" description="Helical" evidence="7">
    <location>
        <begin position="114"/>
        <end position="131"/>
    </location>
</feature>
<evidence type="ECO:0000256" key="3">
    <source>
        <dbReference type="ARBA" id="ARBA00022692"/>
    </source>
</evidence>
<evidence type="ECO:0000256" key="6">
    <source>
        <dbReference type="SAM" id="MobiDB-lite"/>
    </source>
</evidence>
<feature type="transmembrane region" description="Helical" evidence="7">
    <location>
        <begin position="74"/>
        <end position="94"/>
    </location>
</feature>
<dbReference type="SUPFAM" id="SSF103473">
    <property type="entry name" value="MFS general substrate transporter"/>
    <property type="match status" value="1"/>
</dbReference>
<dbReference type="InterPro" id="IPR036259">
    <property type="entry name" value="MFS_trans_sf"/>
</dbReference>
<dbReference type="Pfam" id="PF07690">
    <property type="entry name" value="MFS_1"/>
    <property type="match status" value="1"/>
</dbReference>
<feature type="transmembrane region" description="Helical" evidence="7">
    <location>
        <begin position="300"/>
        <end position="324"/>
    </location>
</feature>
<organism evidence="9 10">
    <name type="scientific">Aspergillus avenaceus</name>
    <dbReference type="NCBI Taxonomy" id="36643"/>
    <lineage>
        <taxon>Eukaryota</taxon>
        <taxon>Fungi</taxon>
        <taxon>Dikarya</taxon>
        <taxon>Ascomycota</taxon>
        <taxon>Pezizomycotina</taxon>
        <taxon>Eurotiomycetes</taxon>
        <taxon>Eurotiomycetidae</taxon>
        <taxon>Eurotiales</taxon>
        <taxon>Aspergillaceae</taxon>
        <taxon>Aspergillus</taxon>
        <taxon>Aspergillus subgen. Circumdati</taxon>
    </lineage>
</organism>
<feature type="region of interest" description="Disordered" evidence="6">
    <location>
        <begin position="541"/>
        <end position="561"/>
    </location>
</feature>
<feature type="transmembrane region" description="Helical" evidence="7">
    <location>
        <begin position="518"/>
        <end position="535"/>
    </location>
</feature>
<dbReference type="GO" id="GO:0022857">
    <property type="term" value="F:transmembrane transporter activity"/>
    <property type="evidence" value="ECO:0007669"/>
    <property type="project" value="InterPro"/>
</dbReference>
<keyword evidence="3 7" id="KW-0812">Transmembrane</keyword>
<comment type="subcellular location">
    <subcellularLocation>
        <location evidence="1">Membrane</location>
        <topology evidence="1">Multi-pass membrane protein</topology>
    </subcellularLocation>
</comment>
<dbReference type="AlphaFoldDB" id="A0A5N6TUI8"/>
<feature type="transmembrane region" description="Helical" evidence="7">
    <location>
        <begin position="398"/>
        <end position="416"/>
    </location>
</feature>
<name>A0A5N6TUI8_ASPAV</name>
<accession>A0A5N6TUI8</accession>
<dbReference type="EMBL" id="ML742105">
    <property type="protein sequence ID" value="KAE8150032.1"/>
    <property type="molecule type" value="Genomic_DNA"/>
</dbReference>
<feature type="transmembrane region" description="Helical" evidence="7">
    <location>
        <begin position="202"/>
        <end position="222"/>
    </location>
</feature>
<feature type="transmembrane region" description="Helical" evidence="7">
    <location>
        <begin position="344"/>
        <end position="365"/>
    </location>
</feature>
<keyword evidence="5 7" id="KW-0472">Membrane</keyword>
<sequence length="561" mass="59671">MADVQQVPVDKITSTPAVEDVEPPAAAASRESLNVEAPKSRSKLQITAILVALYLVLFIAALDQTIIATSIPTISAALHSAAGYTWIGGAYLLAKAAAGPIWAKFSDIWGRKPALLVAVILFAVASVIAAMSNNMPMLIAARALQGAAGAGLMQLVSITISDLFSIRRRALFLGLMGLMWAVAGSAGPLIGGALTQLVSWRWCFWVNLPVCGLSFILLLLFLDVHNPHTKLKEGVMAVDWLGTVSILAVVLLLLLGLDFGGAIFPWSSPKVVCLIVFGTLMIGFFVFSEKRLARYPLIPLSVFSWSNSAAFLVAFSHSMVSFGIEYYLPLYLQSVKQASPLRSGVLIVLMMVTEAVVDILAGVFMHKIGRYRELLWAGVTIMTLGTGLYIHLGIDTPLAKIICFEIIGGIGIALLFQTPSIAIQNTVSQAATASAIATLGFICNLATSLSIVLGSVVFQNSMNARQSSLTAAGLNGSALKALSGDQAAANVDIIKALHDPVQRRAAESAFAWSLRNMFIMYTSVAAVGLVAGAFVKQRHMSTEHSETKTGIHHMTKQGDGS</sequence>
<dbReference type="FunFam" id="1.20.1720.10:FF:000014">
    <property type="entry name" value="MFS drug transporter, putative"/>
    <property type="match status" value="1"/>
</dbReference>
<keyword evidence="10" id="KW-1185">Reference proteome</keyword>
<comment type="similarity">
    <text evidence="2">Belongs to the major facilitator superfamily. TCR/Tet family.</text>
</comment>
<evidence type="ECO:0000256" key="1">
    <source>
        <dbReference type="ARBA" id="ARBA00004141"/>
    </source>
</evidence>
<dbReference type="InterPro" id="IPR011701">
    <property type="entry name" value="MFS"/>
</dbReference>
<dbReference type="PROSITE" id="PS50850">
    <property type="entry name" value="MFS"/>
    <property type="match status" value="1"/>
</dbReference>
<dbReference type="PANTHER" id="PTHR23501:SF158">
    <property type="entry name" value="TRANSPORTER, PUTATIVE (AFU_ORTHOLOGUE AFUA_5G14490)-RELATED"/>
    <property type="match status" value="1"/>
</dbReference>
<evidence type="ECO:0000256" key="2">
    <source>
        <dbReference type="ARBA" id="ARBA00007520"/>
    </source>
</evidence>
<feature type="transmembrane region" description="Helical" evidence="7">
    <location>
        <begin position="44"/>
        <end position="62"/>
    </location>
</feature>
<dbReference type="Proteomes" id="UP000325780">
    <property type="component" value="Unassembled WGS sequence"/>
</dbReference>
<gene>
    <name evidence="9" type="ORF">BDV25DRAFT_172455</name>
</gene>
<dbReference type="PANTHER" id="PTHR23501">
    <property type="entry name" value="MAJOR FACILITATOR SUPERFAMILY"/>
    <property type="match status" value="1"/>
</dbReference>
<dbReference type="CDD" id="cd17502">
    <property type="entry name" value="MFS_Azr1_MDR_like"/>
    <property type="match status" value="1"/>
</dbReference>